<feature type="non-terminal residue" evidence="1">
    <location>
        <position position="58"/>
    </location>
</feature>
<protein>
    <submittedName>
        <fullName evidence="1">38704_t:CDS:1</fullName>
    </submittedName>
</protein>
<evidence type="ECO:0000313" key="2">
    <source>
        <dbReference type="Proteomes" id="UP000789901"/>
    </source>
</evidence>
<evidence type="ECO:0000313" key="1">
    <source>
        <dbReference type="EMBL" id="CAG8850118.1"/>
    </source>
</evidence>
<gene>
    <name evidence="1" type="ORF">GMARGA_LOCUS40053</name>
</gene>
<name>A0ABN7X8K9_GIGMA</name>
<sequence>QIGKTSETNETVVGIIGETSGIGKTSSIDKTGDIGETSNIYKIDDIGETSNINKTMIL</sequence>
<accession>A0ABN7X8K9</accession>
<proteinExistence type="predicted"/>
<organism evidence="1 2">
    <name type="scientific">Gigaspora margarita</name>
    <dbReference type="NCBI Taxonomy" id="4874"/>
    <lineage>
        <taxon>Eukaryota</taxon>
        <taxon>Fungi</taxon>
        <taxon>Fungi incertae sedis</taxon>
        <taxon>Mucoromycota</taxon>
        <taxon>Glomeromycotina</taxon>
        <taxon>Glomeromycetes</taxon>
        <taxon>Diversisporales</taxon>
        <taxon>Gigasporaceae</taxon>
        <taxon>Gigaspora</taxon>
    </lineage>
</organism>
<reference evidence="1 2" key="1">
    <citation type="submission" date="2021-06" db="EMBL/GenBank/DDBJ databases">
        <authorList>
            <person name="Kallberg Y."/>
            <person name="Tangrot J."/>
            <person name="Rosling A."/>
        </authorList>
    </citation>
    <scope>NUCLEOTIDE SEQUENCE [LARGE SCALE GENOMIC DNA]</scope>
    <source>
        <strain evidence="1 2">120-4 pot B 10/14</strain>
    </source>
</reference>
<feature type="non-terminal residue" evidence="1">
    <location>
        <position position="1"/>
    </location>
</feature>
<keyword evidence="2" id="KW-1185">Reference proteome</keyword>
<comment type="caution">
    <text evidence="1">The sequence shown here is derived from an EMBL/GenBank/DDBJ whole genome shotgun (WGS) entry which is preliminary data.</text>
</comment>
<dbReference type="Proteomes" id="UP000789901">
    <property type="component" value="Unassembled WGS sequence"/>
</dbReference>
<dbReference type="EMBL" id="CAJVQB010099560">
    <property type="protein sequence ID" value="CAG8850118.1"/>
    <property type="molecule type" value="Genomic_DNA"/>
</dbReference>